<dbReference type="EMBL" id="JOKG01000003">
    <property type="protein sequence ID" value="KEQ13931.1"/>
    <property type="molecule type" value="Genomic_DNA"/>
</dbReference>
<organism evidence="1 2">
    <name type="scientific">Endozoicomonas montiporae</name>
    <dbReference type="NCBI Taxonomy" id="1027273"/>
    <lineage>
        <taxon>Bacteria</taxon>
        <taxon>Pseudomonadati</taxon>
        <taxon>Pseudomonadota</taxon>
        <taxon>Gammaproteobacteria</taxon>
        <taxon>Oceanospirillales</taxon>
        <taxon>Endozoicomonadaceae</taxon>
        <taxon>Endozoicomonas</taxon>
    </lineage>
</organism>
<dbReference type="AlphaFoldDB" id="A0A081N658"/>
<evidence type="ECO:0000313" key="2">
    <source>
        <dbReference type="Proteomes" id="UP000028006"/>
    </source>
</evidence>
<sequence>MKPEQKLLYRHLKAAGLKPVLFQGKSSSEGNAFVAISFDLAPGIEAECITRKPARNLISTTLMVTIDLEESEELNTFALATGQLIAPLILCQTRHQMAVRLQIQSETRNHLKLINEGIIQLRFTAGALLNPAIHLSQQTISLTEAIQSAVAQLQSRVSA</sequence>
<reference evidence="1 2" key="1">
    <citation type="submission" date="2014-06" db="EMBL/GenBank/DDBJ databases">
        <title>Whole Genome Sequences of Three Symbiotic Endozoicomonas Bacteria.</title>
        <authorList>
            <person name="Neave M.J."/>
            <person name="Apprill A."/>
            <person name="Voolstra C.R."/>
        </authorList>
    </citation>
    <scope>NUCLEOTIDE SEQUENCE [LARGE SCALE GENOMIC DNA]</scope>
    <source>
        <strain evidence="1 2">LMG 24815</strain>
    </source>
</reference>
<comment type="caution">
    <text evidence="1">The sequence shown here is derived from an EMBL/GenBank/DDBJ whole genome shotgun (WGS) entry which is preliminary data.</text>
</comment>
<protein>
    <submittedName>
        <fullName evidence="1">Uncharacterized protein</fullName>
    </submittedName>
</protein>
<keyword evidence="2" id="KW-1185">Reference proteome</keyword>
<dbReference type="RefSeq" id="WP_034877270.1">
    <property type="nucleotide sequence ID" value="NZ_JOKG01000003.1"/>
</dbReference>
<accession>A0A081N658</accession>
<evidence type="ECO:0000313" key="1">
    <source>
        <dbReference type="EMBL" id="KEQ13931.1"/>
    </source>
</evidence>
<name>A0A081N658_9GAMM</name>
<proteinExistence type="predicted"/>
<gene>
    <name evidence="1" type="ORF">GZ77_16940</name>
</gene>
<dbReference type="Proteomes" id="UP000028006">
    <property type="component" value="Unassembled WGS sequence"/>
</dbReference>